<keyword evidence="5" id="KW-1185">Reference proteome</keyword>
<proteinExistence type="predicted"/>
<dbReference type="GO" id="GO:0008270">
    <property type="term" value="F:zinc ion binding"/>
    <property type="evidence" value="ECO:0007669"/>
    <property type="project" value="UniProtKB-KW"/>
</dbReference>
<feature type="compositionally biased region" description="Low complexity" evidence="2">
    <location>
        <begin position="101"/>
        <end position="114"/>
    </location>
</feature>
<comment type="caution">
    <text evidence="4">The sequence shown here is derived from an EMBL/GenBank/DDBJ whole genome shotgun (WGS) entry which is preliminary data.</text>
</comment>
<feature type="region of interest" description="Disordered" evidence="2">
    <location>
        <begin position="77"/>
        <end position="114"/>
    </location>
</feature>
<evidence type="ECO:0000259" key="3">
    <source>
        <dbReference type="PROSITE" id="PS50158"/>
    </source>
</evidence>
<dbReference type="SMART" id="SM00343">
    <property type="entry name" value="ZnF_C2HC"/>
    <property type="match status" value="1"/>
</dbReference>
<dbReference type="PROSITE" id="PS50158">
    <property type="entry name" value="ZF_CCHC"/>
    <property type="match status" value="1"/>
</dbReference>
<evidence type="ECO:0000256" key="2">
    <source>
        <dbReference type="SAM" id="MobiDB-lite"/>
    </source>
</evidence>
<name>A0A9R1XKQ3_LACSA</name>
<dbReference type="EMBL" id="NBSK02000003">
    <property type="protein sequence ID" value="KAJ0216399.1"/>
    <property type="molecule type" value="Genomic_DNA"/>
</dbReference>
<dbReference type="CDD" id="cd00303">
    <property type="entry name" value="retropepsin_like"/>
    <property type="match status" value="1"/>
</dbReference>
<dbReference type="PANTHER" id="PTHR35046">
    <property type="entry name" value="ZINC KNUCKLE (CCHC-TYPE) FAMILY PROTEIN"/>
    <property type="match status" value="1"/>
</dbReference>
<dbReference type="PANTHER" id="PTHR35046:SF23">
    <property type="entry name" value="NUCLEOTIDYLTRANSFERASE, RIBONUCLEASE H"/>
    <property type="match status" value="1"/>
</dbReference>
<keyword evidence="1" id="KW-0863">Zinc-finger</keyword>
<dbReference type="Gene3D" id="4.10.60.10">
    <property type="entry name" value="Zinc finger, CCHC-type"/>
    <property type="match status" value="1"/>
</dbReference>
<dbReference type="InterPro" id="IPR001878">
    <property type="entry name" value="Znf_CCHC"/>
</dbReference>
<keyword evidence="1" id="KW-0479">Metal-binding</keyword>
<dbReference type="Pfam" id="PF00098">
    <property type="entry name" value="zf-CCHC"/>
    <property type="match status" value="1"/>
</dbReference>
<accession>A0A9R1XKQ3</accession>
<dbReference type="AlphaFoldDB" id="A0A9R1XKQ3"/>
<sequence length="404" mass="46174">MRKLLREKFLPPTFRQDAFLDYDNVSHKSTIVEEVISEFDRLRIRCGIEDEEEQLLQQYWSFNDVCQLALKVEKQHKNRTRTVTRPATSGPSSNRFHSSRTEGSSSSTTPATTARGPPRCFKCGGLGHFARDCPNTNLSPSPKTQRPYMTLKTKRKLRNQRILTLTRVTTRMIIGGFETTFSGPVARLKGKCTIIIDGGSCEKMVAKSMVDKLGLKRKDHPEPYQLTWLKEGNVVKVRHRCLIQFNIGTRYSDEVWCEVIPMDACHILLGRPWQFDRRTKHDGYLNTYTFKKEGVNVQLVPLDVHAMGTEALVITKSAFLDFTRNTKPPFVFAMVITEVNNSITTKLPPEVRLLLSEFADVLSEEIPASLPLVREIQHCIDFIPRVVIPNKPAYRMNPTEYGEL</sequence>
<evidence type="ECO:0000313" key="4">
    <source>
        <dbReference type="EMBL" id="KAJ0216399.1"/>
    </source>
</evidence>
<feature type="compositionally biased region" description="Polar residues" evidence="2">
    <location>
        <begin position="83"/>
        <end position="96"/>
    </location>
</feature>
<dbReference type="GO" id="GO:0003676">
    <property type="term" value="F:nucleic acid binding"/>
    <property type="evidence" value="ECO:0007669"/>
    <property type="project" value="InterPro"/>
</dbReference>
<gene>
    <name evidence="4" type="ORF">LSAT_V11C300109960</name>
</gene>
<organism evidence="4 5">
    <name type="scientific">Lactuca sativa</name>
    <name type="common">Garden lettuce</name>
    <dbReference type="NCBI Taxonomy" id="4236"/>
    <lineage>
        <taxon>Eukaryota</taxon>
        <taxon>Viridiplantae</taxon>
        <taxon>Streptophyta</taxon>
        <taxon>Embryophyta</taxon>
        <taxon>Tracheophyta</taxon>
        <taxon>Spermatophyta</taxon>
        <taxon>Magnoliopsida</taxon>
        <taxon>eudicotyledons</taxon>
        <taxon>Gunneridae</taxon>
        <taxon>Pentapetalae</taxon>
        <taxon>asterids</taxon>
        <taxon>campanulids</taxon>
        <taxon>Asterales</taxon>
        <taxon>Asteraceae</taxon>
        <taxon>Cichorioideae</taxon>
        <taxon>Cichorieae</taxon>
        <taxon>Lactucinae</taxon>
        <taxon>Lactuca</taxon>
    </lineage>
</organism>
<keyword evidence="1" id="KW-0862">Zinc</keyword>
<evidence type="ECO:0000256" key="1">
    <source>
        <dbReference type="PROSITE-ProRule" id="PRU00047"/>
    </source>
</evidence>
<dbReference type="Proteomes" id="UP000235145">
    <property type="component" value="Unassembled WGS sequence"/>
</dbReference>
<reference evidence="4 5" key="1">
    <citation type="journal article" date="2017" name="Nat. Commun.">
        <title>Genome assembly with in vitro proximity ligation data and whole-genome triplication in lettuce.</title>
        <authorList>
            <person name="Reyes-Chin-Wo S."/>
            <person name="Wang Z."/>
            <person name="Yang X."/>
            <person name="Kozik A."/>
            <person name="Arikit S."/>
            <person name="Song C."/>
            <person name="Xia L."/>
            <person name="Froenicke L."/>
            <person name="Lavelle D.O."/>
            <person name="Truco M.J."/>
            <person name="Xia R."/>
            <person name="Zhu S."/>
            <person name="Xu C."/>
            <person name="Xu H."/>
            <person name="Xu X."/>
            <person name="Cox K."/>
            <person name="Korf I."/>
            <person name="Meyers B.C."/>
            <person name="Michelmore R.W."/>
        </authorList>
    </citation>
    <scope>NUCLEOTIDE SEQUENCE [LARGE SCALE GENOMIC DNA]</scope>
    <source>
        <strain evidence="5">cv. Salinas</strain>
        <tissue evidence="4">Seedlings</tissue>
    </source>
</reference>
<dbReference type="SUPFAM" id="SSF57756">
    <property type="entry name" value="Retrovirus zinc finger-like domains"/>
    <property type="match status" value="1"/>
</dbReference>
<feature type="domain" description="CCHC-type" evidence="3">
    <location>
        <begin position="119"/>
        <end position="135"/>
    </location>
</feature>
<dbReference type="InterPro" id="IPR036875">
    <property type="entry name" value="Znf_CCHC_sf"/>
</dbReference>
<protein>
    <recommendedName>
        <fullName evidence="3">CCHC-type domain-containing protein</fullName>
    </recommendedName>
</protein>
<evidence type="ECO:0000313" key="5">
    <source>
        <dbReference type="Proteomes" id="UP000235145"/>
    </source>
</evidence>